<evidence type="ECO:0000259" key="1">
    <source>
        <dbReference type="Pfam" id="PF01425"/>
    </source>
</evidence>
<comment type="caution">
    <text evidence="2">The sequence shown here is derived from an EMBL/GenBank/DDBJ whole genome shotgun (WGS) entry which is preliminary data.</text>
</comment>
<dbReference type="Pfam" id="PF01425">
    <property type="entry name" value="Amidase"/>
    <property type="match status" value="1"/>
</dbReference>
<sequence>MKTIRNLAAALQSGRTTSVRLIEDALTRIDAHRRGGGSAWINVNAENALAAAHAADAARTVGYAPSLLAGLPVSIKDLFDIAGQVTTAGSRALINAPPATSDAPAVARLRAAGAILLGRTNMSEFAYSGLGLNPHYGTPCIPHHPNRVAGGSSAGAAVSVAGEMAVAALGTDTGGSIRVPAAFCGLTGFKPTAKRIPMAGTIPLSPSLDSVGPLAQSVDCCAIFDAVLAGHAPSSIETRAANMNGLRLYVTDDYVGANLDDAVSTAFQAALEALGRAGAHIVQFSFPELFELSQINAKGGLVAAEAWAWHRPLFKRAGASYDPRVAANIRKGETHTAADYLDVLAGHQRLQAAARQRLEDADAWLMPTAAIAPPPLAPLIHDDALFFSTNMLALRNARITNILDGCALTLPCQPAGELPVGLSVCGFALSDARIIRIARAIEAVLTAR</sequence>
<gene>
    <name evidence="2" type="ORF">BGZ97_009917</name>
</gene>
<dbReference type="InterPro" id="IPR000120">
    <property type="entry name" value="Amidase"/>
</dbReference>
<dbReference type="NCBIfam" id="NF005460">
    <property type="entry name" value="PRK07056.1"/>
    <property type="match status" value="1"/>
</dbReference>
<dbReference type="GO" id="GO:0003824">
    <property type="term" value="F:catalytic activity"/>
    <property type="evidence" value="ECO:0007669"/>
    <property type="project" value="InterPro"/>
</dbReference>
<dbReference type="Proteomes" id="UP000823405">
    <property type="component" value="Unassembled WGS sequence"/>
</dbReference>
<dbReference type="AlphaFoldDB" id="A0A9P6UPH9"/>
<dbReference type="Gene3D" id="3.90.1300.10">
    <property type="entry name" value="Amidase signature (AS) domain"/>
    <property type="match status" value="1"/>
</dbReference>
<dbReference type="PANTHER" id="PTHR11895:SF176">
    <property type="entry name" value="AMIDASE AMID-RELATED"/>
    <property type="match status" value="1"/>
</dbReference>
<feature type="domain" description="Amidase" evidence="1">
    <location>
        <begin position="21"/>
        <end position="434"/>
    </location>
</feature>
<dbReference type="EMBL" id="JAAAIN010000492">
    <property type="protein sequence ID" value="KAG0313773.1"/>
    <property type="molecule type" value="Genomic_DNA"/>
</dbReference>
<evidence type="ECO:0000313" key="2">
    <source>
        <dbReference type="EMBL" id="KAG0313773.1"/>
    </source>
</evidence>
<proteinExistence type="predicted"/>
<dbReference type="InterPro" id="IPR023631">
    <property type="entry name" value="Amidase_dom"/>
</dbReference>
<dbReference type="PANTHER" id="PTHR11895">
    <property type="entry name" value="TRANSAMIDASE"/>
    <property type="match status" value="1"/>
</dbReference>
<dbReference type="OrthoDB" id="566138at2759"/>
<dbReference type="SUPFAM" id="SSF75304">
    <property type="entry name" value="Amidase signature (AS) enzymes"/>
    <property type="match status" value="1"/>
</dbReference>
<reference evidence="2" key="1">
    <citation type="journal article" date="2020" name="Fungal Divers.">
        <title>Resolving the Mortierellaceae phylogeny through synthesis of multi-gene phylogenetics and phylogenomics.</title>
        <authorList>
            <person name="Vandepol N."/>
            <person name="Liber J."/>
            <person name="Desiro A."/>
            <person name="Na H."/>
            <person name="Kennedy M."/>
            <person name="Barry K."/>
            <person name="Grigoriev I.V."/>
            <person name="Miller A.N."/>
            <person name="O'Donnell K."/>
            <person name="Stajich J.E."/>
            <person name="Bonito G."/>
        </authorList>
    </citation>
    <scope>NUCLEOTIDE SEQUENCE</scope>
    <source>
        <strain evidence="2">NVP60</strain>
    </source>
</reference>
<organism evidence="2 3">
    <name type="scientific">Linnemannia gamsii</name>
    <dbReference type="NCBI Taxonomy" id="64522"/>
    <lineage>
        <taxon>Eukaryota</taxon>
        <taxon>Fungi</taxon>
        <taxon>Fungi incertae sedis</taxon>
        <taxon>Mucoromycota</taxon>
        <taxon>Mortierellomycotina</taxon>
        <taxon>Mortierellomycetes</taxon>
        <taxon>Mortierellales</taxon>
        <taxon>Mortierellaceae</taxon>
        <taxon>Linnemannia</taxon>
    </lineage>
</organism>
<evidence type="ECO:0000313" key="3">
    <source>
        <dbReference type="Proteomes" id="UP000823405"/>
    </source>
</evidence>
<protein>
    <recommendedName>
        <fullName evidence="1">Amidase domain-containing protein</fullName>
    </recommendedName>
</protein>
<accession>A0A9P6UPH9</accession>
<dbReference type="InterPro" id="IPR036928">
    <property type="entry name" value="AS_sf"/>
</dbReference>
<keyword evidence="3" id="KW-1185">Reference proteome</keyword>
<name>A0A9P6UPH9_9FUNG</name>